<dbReference type="InterPro" id="IPR013320">
    <property type="entry name" value="ConA-like_dom_sf"/>
</dbReference>
<accession>Q9SMS1</accession>
<name>Q9SMS1_ARATH</name>
<dbReference type="PROSITE" id="PS50188">
    <property type="entry name" value="B302_SPRY"/>
    <property type="match status" value="1"/>
</dbReference>
<reference evidence="2" key="4">
    <citation type="submission" date="2000-03" db="EMBL/GenBank/DDBJ databases">
        <authorList>
            <person name="EU Arabidopsis sequencing project"/>
        </authorList>
    </citation>
    <scope>NUCLEOTIDE SEQUENCE</scope>
</reference>
<gene>
    <name evidence="2" type="ordered locus">At4g09340</name>
</gene>
<proteinExistence type="predicted"/>
<evidence type="ECO:0000259" key="1">
    <source>
        <dbReference type="PROSITE" id="PS50188"/>
    </source>
</evidence>
<dbReference type="Pfam" id="PF00622">
    <property type="entry name" value="SPRY"/>
    <property type="match status" value="1"/>
</dbReference>
<dbReference type="InterPro" id="IPR006594">
    <property type="entry name" value="LisH"/>
</dbReference>
<dbReference type="PANTHER" id="PTHR12864">
    <property type="entry name" value="RAN BINDING PROTEIN 9-RELATED"/>
    <property type="match status" value="1"/>
</dbReference>
<dbReference type="EMBL" id="AL161514">
    <property type="protein sequence ID" value="CAB78057.1"/>
    <property type="molecule type" value="Genomic_DNA"/>
</dbReference>
<organism evidence="2">
    <name type="scientific">Arabidopsis thaliana</name>
    <name type="common">Mouse-ear cress</name>
    <dbReference type="NCBI Taxonomy" id="3702"/>
    <lineage>
        <taxon>Eukaryota</taxon>
        <taxon>Viridiplantae</taxon>
        <taxon>Streptophyta</taxon>
        <taxon>Embryophyta</taxon>
        <taxon>Tracheophyta</taxon>
        <taxon>Spermatophyta</taxon>
        <taxon>Magnoliopsida</taxon>
        <taxon>eudicotyledons</taxon>
        <taxon>Gunneridae</taxon>
        <taxon>Pentapetalae</taxon>
        <taxon>rosids</taxon>
        <taxon>malvids</taxon>
        <taxon>Brassicales</taxon>
        <taxon>Brassicaceae</taxon>
        <taxon>Camelineae</taxon>
        <taxon>Arabidopsis</taxon>
    </lineage>
</organism>
<dbReference type="ExpressionAtlas" id="Q9SMS1">
    <property type="expression patterns" value="baseline and differential"/>
</dbReference>
<dbReference type="InterPro" id="IPR043136">
    <property type="entry name" value="B30.2/SPRY_sf"/>
</dbReference>
<reference evidence="2" key="2">
    <citation type="submission" date="1999-09" db="EMBL/GenBank/DDBJ databases">
        <authorList>
            <person name="Bevan M."/>
            <person name="Robben J."/>
            <person name="Grymonprez B."/>
            <person name="Volckaert G"/>
            <person name="Spiegel L.A."/>
            <person name="Huang E.N."/>
            <person name="Nascimento L.U."/>
            <person name="de la Bastide M."/>
            <person name="Vil D.M."/>
            <person name="Preston R.R."/>
            <person name="Matero A."/>
            <person name="Shah R."/>
            <person name="O'Shaughnessy A."/>
            <person name="Rodriguez M."/>
            <person name="Shekher M."/>
            <person name="Schutz K."/>
            <person name="See L.H."/>
            <person name="Swaby I."/>
            <person name="Habermann K."/>
            <person name="Dedhia N.N."/>
            <person name="Mewes H.W."/>
            <person name="Lemcke K."/>
            <person name="Mayer K.F.X."/>
        </authorList>
    </citation>
    <scope>NUCLEOTIDE SEQUENCE</scope>
</reference>
<dbReference type="Gene3D" id="2.60.120.920">
    <property type="match status" value="1"/>
</dbReference>
<dbReference type="SUPFAM" id="SSF49899">
    <property type="entry name" value="Concanavalin A-like lectins/glucanases"/>
    <property type="match status" value="1"/>
</dbReference>
<dbReference type="InterPro" id="IPR003877">
    <property type="entry name" value="SPRY_dom"/>
</dbReference>
<dbReference type="CDD" id="cd12885">
    <property type="entry name" value="SPRY_RanBP_like"/>
    <property type="match status" value="1"/>
</dbReference>
<sequence>MEDNEEEEESPTELNTITGLSGFVVISPDKLSLKYTGVSQHGHDVGVVQANKPAPCKRFAYYFEIYVKDAGVKGRVSIGFTTNSFRIARHPGWELNTCGYHGEDGLIYLGKRQGEAFGPTYTTGDTVGGGINYDSQEFFFTVTVNFGQEKFAFDFKGYESSERNKQQIAIEKISIPSNMSLGLVKNYLLHYGYEETHHALDLATNSTLPPINGAQENGIDDTSYALHERKILRQVLN</sequence>
<dbReference type="InterPro" id="IPR044736">
    <property type="entry name" value="Gid1/RanBPM/SPLA_SPRY"/>
</dbReference>
<evidence type="ECO:0000313" key="3">
    <source>
        <dbReference type="EMBL" id="CAB78057.1"/>
    </source>
</evidence>
<dbReference type="InterPro" id="IPR050618">
    <property type="entry name" value="Ubq-SigPath_Reg"/>
</dbReference>
<dbReference type="InterPro" id="IPR001870">
    <property type="entry name" value="B30.2/SPRY"/>
</dbReference>
<dbReference type="EMBL" id="AL117386">
    <property type="protein sequence ID" value="CAB55697.1"/>
    <property type="molecule type" value="Genomic_DNA"/>
</dbReference>
<dbReference type="AlphaFoldDB" id="Q9SMS1"/>
<evidence type="ECO:0000313" key="2">
    <source>
        <dbReference type="EMBL" id="CAB55697.1"/>
    </source>
</evidence>
<reference evidence="3" key="3">
    <citation type="submission" date="2000-03" db="EMBL/GenBank/DDBJ databases">
        <authorList>
            <person name="Robben J."/>
            <person name="Grymonprez B."/>
            <person name="Volckaert G"/>
            <person name="Spiegel L.A."/>
            <person name="Huang E.N."/>
            <person name="Nascimento L.U."/>
            <person name="de la Bastide M."/>
            <person name="Vil D.M."/>
            <person name="Preston R.R."/>
            <person name="Matero A."/>
            <person name="Shah R."/>
            <person name="O'Shaughnessy A."/>
            <person name="Rodriguez M."/>
            <person name="Shekher M."/>
            <person name="Schutz K."/>
            <person name="See L.H."/>
            <person name="Swaby I."/>
            <person name="Habermann K."/>
            <person name="Dedhia N.N."/>
            <person name="Mewes H.W."/>
            <person name="Lemcke K."/>
            <person name="Mayer K.F.X."/>
        </authorList>
    </citation>
    <scope>NUCLEOTIDE SEQUENCE</scope>
</reference>
<protein>
    <submittedName>
        <fullName evidence="2">Uncharacterized protein AT4g09340</fullName>
    </submittedName>
</protein>
<feature type="domain" description="B30.2/SPRY" evidence="1">
    <location>
        <begin position="1"/>
        <end position="186"/>
    </location>
</feature>
<reference key="1">
    <citation type="journal article" date="1999" name="Nature">
        <title>Sequence and analysis of chromosome 4 of the plant Arabidopsis thaliana.</title>
        <authorList>
            <consortium name="EU"/>
            <consortium name="CSHL and WU Arabidopsis Sequencing Project"/>
            <person name="Mayer K."/>
            <person name="Schuller C."/>
            <person name="Wambutt R."/>
            <person name="Murphy G."/>
            <person name="Volckaert G."/>
            <person name="Pohl T."/>
            <person name="Dusterhoft A."/>
            <person name="Stiekema W."/>
            <person name="Entian K.D."/>
            <person name="Terryn N."/>
            <person name="Harris B."/>
            <person name="Ansorge W."/>
            <person name="Brandt P."/>
            <person name="Grivell L."/>
            <person name="Rieger M."/>
            <person name="Weichselgartner M."/>
            <person name="de Simone V."/>
            <person name="Obermaier B."/>
            <person name="Mache R."/>
            <person name="Muller M."/>
            <person name="Kreis M."/>
            <person name="Delseny M."/>
            <person name="Puigdomenech P."/>
            <person name="Watson M."/>
            <person name="Schmidtheini T."/>
            <person name="Reichert B."/>
            <person name="Portatelle D."/>
            <person name="Perez-Alonso M."/>
            <person name="Boutry M."/>
            <person name="Bancroft I."/>
            <person name="Vos P."/>
            <person name="Hoheisel J."/>
            <person name="Zimmermann W."/>
            <person name="Wedler H."/>
            <person name="Ridley P."/>
            <person name="Langham S.A."/>
            <person name="McCullagh B."/>
            <person name="Bilham L."/>
            <person name="Robben J."/>
            <person name="Van der Schueren J."/>
            <person name="Grymonprez B."/>
            <person name="Chuang Y.J."/>
            <person name="Vandenbussche F."/>
            <person name="Braeken M."/>
            <person name="Weltjens I."/>
            <person name="Voet M."/>
            <person name="Bastiaens I."/>
            <person name="Aert R."/>
            <person name="Defoor E."/>
            <person name="Weitzenegger T."/>
            <person name="Bothe G."/>
            <person name="Ramsperger U."/>
            <person name="Hilbert H."/>
            <person name="Braun M."/>
            <person name="Holzer E."/>
            <person name="Brandt A."/>
            <person name="Peters S."/>
            <person name="van Staveren M."/>
            <person name="Dirske W."/>
            <person name="Mooijman P."/>
            <person name="Klein Lankhorst R."/>
            <person name="Rose M."/>
            <person name="Hauf J."/>
            <person name="Kotter P."/>
            <person name="Berneiser S."/>
            <person name="Hempel S."/>
            <person name="Feldpausch M."/>
            <person name="Lamberth S."/>
            <person name="Van den Daele H."/>
            <person name="De Keyser A."/>
            <person name="Buysshaert C."/>
            <person name="Gielen J."/>
            <person name="Villarroel R."/>
            <person name="De Clercq R."/>
            <person name="Van Montagu M."/>
            <person name="Rogers J."/>
            <person name="Cronin A."/>
            <person name="Quail M."/>
            <person name="Bray-Allen S."/>
            <person name="Clark L."/>
            <person name="Doggett J."/>
            <person name="Hall S."/>
            <person name="Kay M."/>
            <person name="Lennard N."/>
            <person name="McLay K."/>
            <person name="Mayes R."/>
            <person name="Pettett A."/>
            <person name="Rajandream M.A."/>
            <person name="Lyne M."/>
            <person name="Benes V."/>
            <person name="Rechmann S."/>
            <person name="Borkova D."/>
            <person name="Blocker H."/>
            <person name="Scharfe M."/>
            <person name="Grimm M."/>
            <person name="Lohnert T.H."/>
            <person name="Dose S."/>
            <person name="de Haan M."/>
            <person name="Maarse A."/>
            <person name="Schafer M."/>
            <person name="Muller-Auer S."/>
            <person name="Gabel C."/>
            <person name="Fuchs M."/>
            <person name="Fartmann B."/>
            <person name="Granderath K."/>
            <person name="Dauner D."/>
            <person name="Herzl A."/>
            <person name="Neumann S."/>
            <person name="Argiriou A."/>
            <person name="Vitale D."/>
            <person name="Liguori R."/>
            <person name="Piravandi E."/>
            <person name="Massenet O."/>
            <person name="Quigley F."/>
            <person name="Clabauld G."/>
            <person name="Mundlein A."/>
            <person name="Felber R."/>
            <person name="Schnabl S."/>
            <person name="Hiller R."/>
            <person name="Schmidt W."/>
            <person name="Lecharny A."/>
            <person name="Aubourg S."/>
            <person name="Chefdor F."/>
            <person name="Cooke R."/>
            <person name="Berger C."/>
            <person name="Montfort A."/>
            <person name="Casacuberta E."/>
            <person name="Gibbons T."/>
            <person name="Weber N."/>
            <person name="Vandenbol M."/>
            <person name="Bargues M."/>
            <person name="Terol J."/>
            <person name="Torres A."/>
            <person name="Perez-Perez A."/>
            <person name="Purnelle B."/>
            <person name="Bent E."/>
            <person name="Johnson S."/>
            <person name="Tacon D."/>
            <person name="Jesse T."/>
            <person name="Heijnen L."/>
            <person name="Schwarz S."/>
            <person name="Scholler P."/>
            <person name="Heber S."/>
            <person name="Francs P."/>
            <person name="Bielke C."/>
            <person name="Frishman D."/>
            <person name="Haase D."/>
            <person name="Lemcke K."/>
            <person name="Mewes H.W."/>
            <person name="Stocker S."/>
            <person name="Zaccaria P."/>
            <person name="Bevan M."/>
            <person name="Wilson R.K."/>
            <person name="de la Bastide M."/>
            <person name="Habermann K."/>
            <person name="Parnell L."/>
            <person name="Dedhia N."/>
            <person name="Gnoj L."/>
            <person name="Schutz K."/>
            <person name="Huang E."/>
            <person name="Spiegel L."/>
            <person name="Sehkon M."/>
            <person name="Murray J."/>
            <person name="Sheet P."/>
            <person name="Cordes M."/>
            <person name="Abu-Threideh J."/>
            <person name="Stoneking T."/>
            <person name="Kalicki J."/>
            <person name="Graves T."/>
            <person name="Harmon G."/>
            <person name="Edwards J."/>
            <person name="Latreille P."/>
            <person name="Courtney L."/>
            <person name="Cloud J."/>
            <person name="Abbott A."/>
            <person name="Scott K."/>
            <person name="Johnson D."/>
            <person name="Minx P."/>
            <person name="Bentley D."/>
            <person name="Fulton B."/>
            <person name="Miller N."/>
            <person name="Greco T."/>
            <person name="Kemp K."/>
            <person name="Kramer J."/>
            <person name="Fulton L."/>
            <person name="Mardis E."/>
            <person name="Dante M."/>
            <person name="Pepin K."/>
            <person name="Hillier L."/>
            <person name="Nelson J."/>
            <person name="Spieth J."/>
            <person name="Ryan E."/>
            <person name="Andrews S."/>
            <person name="Geisel C."/>
            <person name="Layman D."/>
            <person name="Du H."/>
            <person name="Ali J."/>
            <person name="Berghoff A."/>
            <person name="Jones K."/>
            <person name="Drone K."/>
            <person name="Cotton M."/>
            <person name="Joshu C."/>
            <person name="Antonoiu B."/>
            <person name="Zidanic M."/>
            <person name="Strong C."/>
            <person name="Sun H."/>
            <person name="Lamar B."/>
            <person name="Yordan C."/>
            <person name="Ma P."/>
            <person name="Zhong J."/>
            <person name="Preston R."/>
            <person name="Vil D."/>
            <person name="Shekher M."/>
            <person name="Matero A."/>
            <person name="Shah R."/>
            <person name="Swaby I.K."/>
            <person name="O'Shaughnessy A."/>
            <person name="Rodriguez M."/>
            <person name="Hoffmann J."/>
            <person name="Till S."/>
            <person name="Granat S."/>
            <person name="Shohdy N."/>
            <person name="Hasegawa A."/>
            <person name="Hameed A."/>
            <person name="Lodhi M."/>
            <person name="Johnson A."/>
            <person name="Chen E."/>
            <person name="Marra M."/>
            <person name="Martienssen R."/>
            <person name="McCombie W.R."/>
        </authorList>
    </citation>
    <scope>NUCLEOTIDE SEQUENCE [LARGE SCALE GENOMIC DNA]</scope>
    <source>
        <strain>cv. Columbia</strain>
    </source>
</reference>
<dbReference type="PROSITE" id="PS50896">
    <property type="entry name" value="LISH"/>
    <property type="match status" value="1"/>
</dbReference>
<dbReference type="PIR" id="T17133">
    <property type="entry name" value="T17133"/>
</dbReference>